<evidence type="ECO:0008006" key="4">
    <source>
        <dbReference type="Google" id="ProtNLM"/>
    </source>
</evidence>
<dbReference type="AlphaFoldDB" id="C7NVX3"/>
<evidence type="ECO:0000313" key="3">
    <source>
        <dbReference type="Proteomes" id="UP000001746"/>
    </source>
</evidence>
<evidence type="ECO:0000313" key="2">
    <source>
        <dbReference type="EMBL" id="ACV48102.1"/>
    </source>
</evidence>
<dbReference type="OrthoDB" id="103460at2157"/>
<reference evidence="2 3" key="1">
    <citation type="journal article" date="2009" name="Stand. Genomic Sci.">
        <title>Complete genome sequence of Halomicrobium mukohataei type strain (arg-2).</title>
        <authorList>
            <person name="Tindall B.J."/>
            <person name="Schneider S."/>
            <person name="Lapidus A."/>
            <person name="Copeland A."/>
            <person name="Glavina Del Rio T."/>
            <person name="Nolan M."/>
            <person name="Lucas S."/>
            <person name="Chen F."/>
            <person name="Tice H."/>
            <person name="Cheng J.F."/>
            <person name="Saunders E."/>
            <person name="Bruce D."/>
            <person name="Goodwin L."/>
            <person name="Pitluck S."/>
            <person name="Mikhailova N."/>
            <person name="Pati A."/>
            <person name="Ivanova N."/>
            <person name="Mavrommatis K."/>
            <person name="Chen A."/>
            <person name="Palaniappan K."/>
            <person name="Chain P."/>
            <person name="Land M."/>
            <person name="Hauser L."/>
            <person name="Chang Y.J."/>
            <person name="Jeffries C.D."/>
            <person name="Brettin T."/>
            <person name="Han C."/>
            <person name="Rohde M."/>
            <person name="Goker M."/>
            <person name="Bristow J."/>
            <person name="Eisen J.A."/>
            <person name="Markowitz V."/>
            <person name="Hugenholtz P."/>
            <person name="Klenk H.P."/>
            <person name="Kyrpides N.C."/>
            <person name="Detter J.C."/>
        </authorList>
    </citation>
    <scope>NUCLEOTIDE SEQUENCE [LARGE SCALE GENOMIC DNA]</scope>
    <source>
        <strain evidence="3">ATCC 700874 / DSM 12286 / JCM 9738 / NCIMB 13541</strain>
    </source>
</reference>
<proteinExistence type="predicted"/>
<keyword evidence="3" id="KW-1185">Reference proteome</keyword>
<organism evidence="2 3">
    <name type="scientific">Halomicrobium mukohataei (strain ATCC 700874 / DSM 12286 / JCM 9738 / NCIMB 13541)</name>
    <name type="common">Haloarcula mukohataei</name>
    <dbReference type="NCBI Taxonomy" id="485914"/>
    <lineage>
        <taxon>Archaea</taxon>
        <taxon>Methanobacteriati</taxon>
        <taxon>Methanobacteriota</taxon>
        <taxon>Stenosarchaea group</taxon>
        <taxon>Halobacteria</taxon>
        <taxon>Halobacteriales</taxon>
        <taxon>Haloarculaceae</taxon>
        <taxon>Halomicrobium</taxon>
    </lineage>
</organism>
<dbReference type="Proteomes" id="UP000001746">
    <property type="component" value="Chromosome"/>
</dbReference>
<dbReference type="KEGG" id="hmu:Hmuk_1989"/>
<feature type="region of interest" description="Disordered" evidence="1">
    <location>
        <begin position="1"/>
        <end position="29"/>
    </location>
</feature>
<protein>
    <recommendedName>
        <fullName evidence="4">Small CPxCG-related zinc finger protein</fullName>
    </recommendedName>
</protein>
<feature type="region of interest" description="Disordered" evidence="1">
    <location>
        <begin position="68"/>
        <end position="119"/>
    </location>
</feature>
<gene>
    <name evidence="2" type="ordered locus">Hmuk_1989</name>
</gene>
<dbReference type="GeneID" id="59369220"/>
<dbReference type="HOGENOM" id="CLU_2055995_0_0_2"/>
<accession>C7NVX3</accession>
<feature type="compositionally biased region" description="Acidic residues" evidence="1">
    <location>
        <begin position="68"/>
        <end position="94"/>
    </location>
</feature>
<dbReference type="RefSeq" id="WP_015762944.1">
    <property type="nucleotide sequence ID" value="NC_013202.1"/>
</dbReference>
<evidence type="ECO:0000256" key="1">
    <source>
        <dbReference type="SAM" id="MobiDB-lite"/>
    </source>
</evidence>
<sequence>MERQCPDCGVAMEPAQLSAGGNNVRARTEDQHEGFLGSLGLRGSHRLEARLCPECGLVRTYAEIEDEDADWLDELDEAETADDDEETGADEADGDLWSQGDEPERDKYTGNDDDGSGWL</sequence>
<dbReference type="eggNOG" id="arCOG06377">
    <property type="taxonomic scope" value="Archaea"/>
</dbReference>
<dbReference type="EMBL" id="CP001688">
    <property type="protein sequence ID" value="ACV48102.1"/>
    <property type="molecule type" value="Genomic_DNA"/>
</dbReference>
<name>C7NVX3_HALMD</name>
<dbReference type="STRING" id="485914.Hmuk_1989"/>